<evidence type="ECO:0000313" key="3">
    <source>
        <dbReference type="Proteomes" id="UP000468650"/>
    </source>
</evidence>
<dbReference type="Pfam" id="PF12706">
    <property type="entry name" value="Lactamase_B_2"/>
    <property type="match status" value="1"/>
</dbReference>
<evidence type="ECO:0000313" key="2">
    <source>
        <dbReference type="EMBL" id="KAB2814458.1"/>
    </source>
</evidence>
<dbReference type="SUPFAM" id="SSF56281">
    <property type="entry name" value="Metallo-hydrolase/oxidoreductase"/>
    <property type="match status" value="1"/>
</dbReference>
<keyword evidence="2" id="KW-0378">Hydrolase</keyword>
<comment type="caution">
    <text evidence="2">The sequence shown here is derived from an EMBL/GenBank/DDBJ whole genome shotgun (WGS) entry which is preliminary data.</text>
</comment>
<dbReference type="InterPro" id="IPR001279">
    <property type="entry name" value="Metallo-B-lactamas"/>
</dbReference>
<dbReference type="Proteomes" id="UP000468650">
    <property type="component" value="Unassembled WGS sequence"/>
</dbReference>
<dbReference type="CDD" id="cd16279">
    <property type="entry name" value="metallo-hydrolase-like_MBL-fold"/>
    <property type="match status" value="1"/>
</dbReference>
<reference evidence="2 3" key="1">
    <citation type="submission" date="2019-09" db="EMBL/GenBank/DDBJ databases">
        <title>Genomes of family Cryomorphaceae.</title>
        <authorList>
            <person name="Bowman J.P."/>
        </authorList>
    </citation>
    <scope>NUCLEOTIDE SEQUENCE [LARGE SCALE GENOMIC DNA]</scope>
    <source>
        <strain evidence="2 3">LMG 25704</strain>
    </source>
</reference>
<protein>
    <submittedName>
        <fullName evidence="2">MBL fold metallo-hydrolase</fullName>
    </submittedName>
</protein>
<proteinExistence type="predicted"/>
<dbReference type="OrthoDB" id="9781189at2"/>
<feature type="domain" description="Metallo-beta-lactamase" evidence="1">
    <location>
        <begin position="51"/>
        <end position="226"/>
    </location>
</feature>
<dbReference type="PANTHER" id="PTHR42663">
    <property type="entry name" value="HYDROLASE C777.06C-RELATED-RELATED"/>
    <property type="match status" value="1"/>
</dbReference>
<dbReference type="RefSeq" id="WP_151666038.1">
    <property type="nucleotide sequence ID" value="NZ_WBVO01000001.1"/>
</dbReference>
<dbReference type="PANTHER" id="PTHR42663:SF6">
    <property type="entry name" value="HYDROLASE C777.06C-RELATED"/>
    <property type="match status" value="1"/>
</dbReference>
<dbReference type="InterPro" id="IPR036866">
    <property type="entry name" value="RibonucZ/Hydroxyglut_hydro"/>
</dbReference>
<dbReference type="AlphaFoldDB" id="A0A6N6RLL0"/>
<accession>A0A6N6RLL0</accession>
<dbReference type="Gene3D" id="3.60.15.10">
    <property type="entry name" value="Ribonuclease Z/Hydroxyacylglutathione hydrolase-like"/>
    <property type="match status" value="1"/>
</dbReference>
<gene>
    <name evidence="2" type="ORF">F8C67_01610</name>
</gene>
<sequence length="257" mass="28744">MELILTGTGTSQGVPVIGCKCEVCTSSNPRDRRFRSAAIFRDRASGWAAAIDCGPDFRQQMLGIEQDKLEHILMTHEHMDHVAGIDDVRAYNFTAGVTMNIWATERVQNRLKQQFSYAFHHEPYPGAPRINLRDLPKSEFSLNGIAVIPLPVWHGSWPVHGFRVGDVAYITDVNGIDNETLQKLTGLKFLVLGVLHHEPHHSHYHLDKGIEVAKSIGAEMTYFTHISHRMGLEAEMNANLPDGIQLAHDGLRIPVTL</sequence>
<keyword evidence="3" id="KW-1185">Reference proteome</keyword>
<dbReference type="GO" id="GO:0016787">
    <property type="term" value="F:hydrolase activity"/>
    <property type="evidence" value="ECO:0007669"/>
    <property type="project" value="UniProtKB-KW"/>
</dbReference>
<name>A0A6N6RLL0_9FLAO</name>
<organism evidence="2 3">
    <name type="scientific">Phaeocystidibacter luteus</name>
    <dbReference type="NCBI Taxonomy" id="911197"/>
    <lineage>
        <taxon>Bacteria</taxon>
        <taxon>Pseudomonadati</taxon>
        <taxon>Bacteroidota</taxon>
        <taxon>Flavobacteriia</taxon>
        <taxon>Flavobacteriales</taxon>
        <taxon>Phaeocystidibacteraceae</taxon>
        <taxon>Phaeocystidibacter</taxon>
    </lineage>
</organism>
<dbReference type="EMBL" id="WBVO01000001">
    <property type="protein sequence ID" value="KAB2814458.1"/>
    <property type="molecule type" value="Genomic_DNA"/>
</dbReference>
<evidence type="ECO:0000259" key="1">
    <source>
        <dbReference type="Pfam" id="PF12706"/>
    </source>
</evidence>